<dbReference type="PANTHER" id="PTHR30137:SF6">
    <property type="entry name" value="LUCIFERASE-LIKE MONOOXYGENASE"/>
    <property type="match status" value="1"/>
</dbReference>
<evidence type="ECO:0000259" key="3">
    <source>
        <dbReference type="Pfam" id="PF00296"/>
    </source>
</evidence>
<dbReference type="Pfam" id="PF00296">
    <property type="entry name" value="Bac_luciferase"/>
    <property type="match status" value="1"/>
</dbReference>
<evidence type="ECO:0000256" key="2">
    <source>
        <dbReference type="ARBA" id="ARBA00074555"/>
    </source>
</evidence>
<evidence type="ECO:0000313" key="5">
    <source>
        <dbReference type="Proteomes" id="UP000199585"/>
    </source>
</evidence>
<dbReference type="InterPro" id="IPR011251">
    <property type="entry name" value="Luciferase-like_dom"/>
</dbReference>
<sequence length="329" mass="34862">MRYSILDLALVPAGSTAAEAIAASVALAQRAEDLGYHRYWLAEHHNMEGIASAATSVLIGHIAGATRTIRVGAGGIMLPNHAPLAIAEQFGTLATLYPGRIDLGLGRAPGGDGHVMRAMRVDRRGDTFPQDVVELMEYLGDDATGPVQAHPGRGTHVPVWMLGSSLFGAQLAAYLGLPYAFASHFAPDALEDAIATYRATFRPSEQLERPHFMLAANVIAADTDAQAHRLRTSVQQAFANLRTGKPGKLPAPVDDIDGLIGAGVRAGVDQALRISAVGSPATVRRQMADLIARYQPDEVILTGQIHDPAARIRSFEIAADVMQDTALAA</sequence>
<dbReference type="STRING" id="245187.SAMN04488003_104117"/>
<dbReference type="NCBIfam" id="TIGR03558">
    <property type="entry name" value="oxido_grp_1"/>
    <property type="match status" value="1"/>
</dbReference>
<dbReference type="InterPro" id="IPR019949">
    <property type="entry name" value="CmoO-like"/>
</dbReference>
<dbReference type="AlphaFoldDB" id="A0A1H8B108"/>
<dbReference type="PANTHER" id="PTHR30137">
    <property type="entry name" value="LUCIFERASE-LIKE MONOOXYGENASE"/>
    <property type="match status" value="1"/>
</dbReference>
<dbReference type="SUPFAM" id="SSF51679">
    <property type="entry name" value="Bacterial luciferase-like"/>
    <property type="match status" value="1"/>
</dbReference>
<dbReference type="GO" id="GO:0005829">
    <property type="term" value="C:cytosol"/>
    <property type="evidence" value="ECO:0007669"/>
    <property type="project" value="TreeGrafter"/>
</dbReference>
<dbReference type="FunFam" id="3.20.20.30:FF:000002">
    <property type="entry name" value="LLM class flavin-dependent oxidoreductase"/>
    <property type="match status" value="1"/>
</dbReference>
<dbReference type="OrthoDB" id="9804736at2"/>
<gene>
    <name evidence="4" type="ORF">SAMN04488003_104117</name>
</gene>
<dbReference type="RefSeq" id="WP_089899534.1">
    <property type="nucleotide sequence ID" value="NZ_FOCI01000004.1"/>
</dbReference>
<evidence type="ECO:0000256" key="1">
    <source>
        <dbReference type="ARBA" id="ARBA00007789"/>
    </source>
</evidence>
<proteinExistence type="predicted"/>
<feature type="domain" description="Luciferase-like" evidence="3">
    <location>
        <begin position="1"/>
        <end position="290"/>
    </location>
</feature>
<name>A0A1H8B108_9RHOB</name>
<dbReference type="GO" id="GO:0016705">
    <property type="term" value="F:oxidoreductase activity, acting on paired donors, with incorporation or reduction of molecular oxygen"/>
    <property type="evidence" value="ECO:0007669"/>
    <property type="project" value="InterPro"/>
</dbReference>
<evidence type="ECO:0000313" key="4">
    <source>
        <dbReference type="EMBL" id="SEM76473.1"/>
    </source>
</evidence>
<dbReference type="InterPro" id="IPR036661">
    <property type="entry name" value="Luciferase-like_sf"/>
</dbReference>
<dbReference type="Gene3D" id="3.20.20.30">
    <property type="entry name" value="Luciferase-like domain"/>
    <property type="match status" value="1"/>
</dbReference>
<keyword evidence="5" id="KW-1185">Reference proteome</keyword>
<accession>A0A1H8B108</accession>
<dbReference type="InterPro" id="IPR050766">
    <property type="entry name" value="Bact_Lucif_Oxidored"/>
</dbReference>
<dbReference type="Proteomes" id="UP000199585">
    <property type="component" value="Unassembled WGS sequence"/>
</dbReference>
<dbReference type="EMBL" id="FOCI01000004">
    <property type="protein sequence ID" value="SEM76473.1"/>
    <property type="molecule type" value="Genomic_DNA"/>
</dbReference>
<protein>
    <recommendedName>
        <fullName evidence="2">Luciferase-like monooxygenase</fullName>
    </recommendedName>
</protein>
<comment type="similarity">
    <text evidence="1">To bacterial alkanal monooxygenase alpha and beta chains.</text>
</comment>
<reference evidence="4 5" key="1">
    <citation type="submission" date="2016-10" db="EMBL/GenBank/DDBJ databases">
        <authorList>
            <person name="de Groot N.N."/>
        </authorList>
    </citation>
    <scope>NUCLEOTIDE SEQUENCE [LARGE SCALE GENOMIC DNA]</scope>
    <source>
        <strain evidence="4 5">DSM 16213</strain>
    </source>
</reference>
<organism evidence="4 5">
    <name type="scientific">Loktanella fryxellensis</name>
    <dbReference type="NCBI Taxonomy" id="245187"/>
    <lineage>
        <taxon>Bacteria</taxon>
        <taxon>Pseudomonadati</taxon>
        <taxon>Pseudomonadota</taxon>
        <taxon>Alphaproteobacteria</taxon>
        <taxon>Rhodobacterales</taxon>
        <taxon>Roseobacteraceae</taxon>
        <taxon>Loktanella</taxon>
    </lineage>
</organism>